<name>A0ABQ1V2W9_9NOCA</name>
<accession>A0ABQ1V2W9</accession>
<evidence type="ECO:0000313" key="3">
    <source>
        <dbReference type="Proteomes" id="UP000632454"/>
    </source>
</evidence>
<reference evidence="3" key="1">
    <citation type="journal article" date="2019" name="Int. J. Syst. Evol. Microbiol.">
        <title>The Global Catalogue of Microorganisms (GCM) 10K type strain sequencing project: providing services to taxonomists for standard genome sequencing and annotation.</title>
        <authorList>
            <consortium name="The Broad Institute Genomics Platform"/>
            <consortium name="The Broad Institute Genome Sequencing Center for Infectious Disease"/>
            <person name="Wu L."/>
            <person name="Ma J."/>
        </authorList>
    </citation>
    <scope>NUCLEOTIDE SEQUENCE [LARGE SCALE GENOMIC DNA]</scope>
    <source>
        <strain evidence="3">CCM 7855</strain>
    </source>
</reference>
<keyword evidence="3" id="KW-1185">Reference proteome</keyword>
<dbReference type="InterPro" id="IPR011033">
    <property type="entry name" value="PRC_barrel-like_sf"/>
</dbReference>
<sequence>MSVLMRAGEVAKRPVVTMQGEDVAQIKDIVYAPGGGEVAGFTLAGRGIFSGPRKEVLAWKSVAALGPDAVMILREDVLVSPDEAFAGVSGSGSGSGHGNVLGSRVLTDSGTDLGKVIDVIIEVSGANGGQCDVVGYEIEASEALKTNSTKVLIPLPDTLAASAEHLMVPAGAVDFVRDDLAGFGAAVDDFRAHLKGSH</sequence>
<protein>
    <recommendedName>
        <fullName evidence="1">PRC-barrel domain-containing protein</fullName>
    </recommendedName>
</protein>
<dbReference type="SUPFAM" id="SSF50346">
    <property type="entry name" value="PRC-barrel domain"/>
    <property type="match status" value="1"/>
</dbReference>
<proteinExistence type="predicted"/>
<evidence type="ECO:0000259" key="1">
    <source>
        <dbReference type="Pfam" id="PF05239"/>
    </source>
</evidence>
<dbReference type="Proteomes" id="UP000632454">
    <property type="component" value="Unassembled WGS sequence"/>
</dbReference>
<dbReference type="Gene3D" id="2.30.30.240">
    <property type="entry name" value="PRC-barrel domain"/>
    <property type="match status" value="1"/>
</dbReference>
<organism evidence="2 3">
    <name type="scientific">Williamsia phyllosphaerae</name>
    <dbReference type="NCBI Taxonomy" id="885042"/>
    <lineage>
        <taxon>Bacteria</taxon>
        <taxon>Bacillati</taxon>
        <taxon>Actinomycetota</taxon>
        <taxon>Actinomycetes</taxon>
        <taxon>Mycobacteriales</taxon>
        <taxon>Nocardiaceae</taxon>
        <taxon>Williamsia</taxon>
    </lineage>
</organism>
<dbReference type="InterPro" id="IPR027275">
    <property type="entry name" value="PRC-brl_dom"/>
</dbReference>
<evidence type="ECO:0000313" key="2">
    <source>
        <dbReference type="EMBL" id="GGF34077.1"/>
    </source>
</evidence>
<dbReference type="EMBL" id="BMCS01000002">
    <property type="protein sequence ID" value="GGF34077.1"/>
    <property type="molecule type" value="Genomic_DNA"/>
</dbReference>
<dbReference type="Pfam" id="PF05239">
    <property type="entry name" value="PRC"/>
    <property type="match status" value="1"/>
</dbReference>
<dbReference type="RefSeq" id="WP_188490967.1">
    <property type="nucleotide sequence ID" value="NZ_BMCS01000002.1"/>
</dbReference>
<feature type="domain" description="PRC-barrel" evidence="1">
    <location>
        <begin position="6"/>
        <end position="72"/>
    </location>
</feature>
<comment type="caution">
    <text evidence="2">The sequence shown here is derived from an EMBL/GenBank/DDBJ whole genome shotgun (WGS) entry which is preliminary data.</text>
</comment>
<gene>
    <name evidence="2" type="ORF">GCM10007298_32350</name>
</gene>